<organism evidence="2">
    <name type="scientific">marine sediment metagenome</name>
    <dbReference type="NCBI Taxonomy" id="412755"/>
    <lineage>
        <taxon>unclassified sequences</taxon>
        <taxon>metagenomes</taxon>
        <taxon>ecological metagenomes</taxon>
    </lineage>
</organism>
<name>A0A0F9S054_9ZZZZ</name>
<dbReference type="EMBL" id="LAZR01000634">
    <property type="protein sequence ID" value="KKN62135.1"/>
    <property type="molecule type" value="Genomic_DNA"/>
</dbReference>
<feature type="transmembrane region" description="Helical" evidence="1">
    <location>
        <begin position="144"/>
        <end position="167"/>
    </location>
</feature>
<gene>
    <name evidence="2" type="ORF">LCGC14_0515110</name>
</gene>
<reference evidence="2" key="1">
    <citation type="journal article" date="2015" name="Nature">
        <title>Complex archaea that bridge the gap between prokaryotes and eukaryotes.</title>
        <authorList>
            <person name="Spang A."/>
            <person name="Saw J.H."/>
            <person name="Jorgensen S.L."/>
            <person name="Zaremba-Niedzwiedzka K."/>
            <person name="Martijn J."/>
            <person name="Lind A.E."/>
            <person name="van Eijk R."/>
            <person name="Schleper C."/>
            <person name="Guy L."/>
            <person name="Ettema T.J."/>
        </authorList>
    </citation>
    <scope>NUCLEOTIDE SEQUENCE</scope>
</reference>
<sequence>MAKELNKFTVSAILIITLIIIVLVGMAISANYSKVLRKQTALNVSSLGIITSLAAPNTSNAVGSAGTYPFLKGLTLCGNSTELNASNLLPTNFYTVDEGNVEGGTITLNQDGVAWEGVGLNCSNLVYLADSDGQAAADTFTTGLAIFGTFSTIIILTLIGKAIISLFKRSD</sequence>
<feature type="transmembrane region" description="Helical" evidence="1">
    <location>
        <begin position="12"/>
        <end position="32"/>
    </location>
</feature>
<accession>A0A0F9S054</accession>
<comment type="caution">
    <text evidence="2">The sequence shown here is derived from an EMBL/GenBank/DDBJ whole genome shotgun (WGS) entry which is preliminary data.</text>
</comment>
<evidence type="ECO:0000313" key="2">
    <source>
        <dbReference type="EMBL" id="KKN62135.1"/>
    </source>
</evidence>
<keyword evidence="1" id="KW-0812">Transmembrane</keyword>
<protein>
    <submittedName>
        <fullName evidence="2">Uncharacterized protein</fullName>
    </submittedName>
</protein>
<evidence type="ECO:0000256" key="1">
    <source>
        <dbReference type="SAM" id="Phobius"/>
    </source>
</evidence>
<keyword evidence="1" id="KW-1133">Transmembrane helix</keyword>
<dbReference type="AlphaFoldDB" id="A0A0F9S054"/>
<keyword evidence="1" id="KW-0472">Membrane</keyword>
<proteinExistence type="predicted"/>